<keyword evidence="3" id="KW-0804">Transcription</keyword>
<proteinExistence type="predicted"/>
<dbReference type="AlphaFoldDB" id="A0A943TEU7"/>
<dbReference type="PANTHER" id="PTHR30055">
    <property type="entry name" value="HTH-TYPE TRANSCRIPTIONAL REGULATOR RUTR"/>
    <property type="match status" value="1"/>
</dbReference>
<feature type="domain" description="HTH tetR-type" evidence="5">
    <location>
        <begin position="12"/>
        <end position="72"/>
    </location>
</feature>
<name>A0A943TEU7_9MICC</name>
<evidence type="ECO:0000313" key="7">
    <source>
        <dbReference type="Proteomes" id="UP000739069"/>
    </source>
</evidence>
<sequence length="194" mass="20924">MITPNHRKQRANNSREHILNTYVNLLIHTGERAATLDAVATAAKVSKGGLLYHFSSKKALLEALAERTITLAEEDFKTMAQAPEGASAYYINSSIPSNNPFDRALIALSRLAQNNNELAQRTLARVQEGWHSLILAELGDEHIARAVLLLGDGMYYNAAFGGATTSPQTANILTSDRAALERALQVLKAAVAAG</sequence>
<evidence type="ECO:0000256" key="3">
    <source>
        <dbReference type="ARBA" id="ARBA00023163"/>
    </source>
</evidence>
<comment type="caution">
    <text evidence="6">The sequence shown here is derived from an EMBL/GenBank/DDBJ whole genome shotgun (WGS) entry which is preliminary data.</text>
</comment>
<feature type="DNA-binding region" description="H-T-H motif" evidence="4">
    <location>
        <begin position="35"/>
        <end position="54"/>
    </location>
</feature>
<dbReference type="Gene3D" id="1.10.357.10">
    <property type="entry name" value="Tetracycline Repressor, domain 2"/>
    <property type="match status" value="1"/>
</dbReference>
<evidence type="ECO:0000256" key="2">
    <source>
        <dbReference type="ARBA" id="ARBA00023125"/>
    </source>
</evidence>
<dbReference type="RefSeq" id="WP_294499116.1">
    <property type="nucleotide sequence ID" value="NZ_JAGZXI010000012.1"/>
</dbReference>
<dbReference type="InterPro" id="IPR001647">
    <property type="entry name" value="HTH_TetR"/>
</dbReference>
<dbReference type="InterPro" id="IPR050109">
    <property type="entry name" value="HTH-type_TetR-like_transc_reg"/>
</dbReference>
<evidence type="ECO:0000259" key="5">
    <source>
        <dbReference type="PROSITE" id="PS50977"/>
    </source>
</evidence>
<dbReference type="GO" id="GO:0003700">
    <property type="term" value="F:DNA-binding transcription factor activity"/>
    <property type="evidence" value="ECO:0007669"/>
    <property type="project" value="TreeGrafter"/>
</dbReference>
<accession>A0A943TEU7</accession>
<dbReference type="Proteomes" id="UP000739069">
    <property type="component" value="Unassembled WGS sequence"/>
</dbReference>
<gene>
    <name evidence="6" type="ORF">KH265_07930</name>
</gene>
<dbReference type="EMBL" id="JAGZXI010000012">
    <property type="protein sequence ID" value="MBS6635555.1"/>
    <property type="molecule type" value="Genomic_DNA"/>
</dbReference>
<dbReference type="SUPFAM" id="SSF46689">
    <property type="entry name" value="Homeodomain-like"/>
    <property type="match status" value="1"/>
</dbReference>
<evidence type="ECO:0000256" key="1">
    <source>
        <dbReference type="ARBA" id="ARBA00023015"/>
    </source>
</evidence>
<reference evidence="6" key="1">
    <citation type="submission" date="2021-02" db="EMBL/GenBank/DDBJ databases">
        <title>Infant gut strain persistence is associated with maternal origin, phylogeny, and functional potential including surface adhesion and iron acquisition.</title>
        <authorList>
            <person name="Lou Y.C."/>
        </authorList>
    </citation>
    <scope>NUCLEOTIDE SEQUENCE</scope>
    <source>
        <strain evidence="6">L1_008_092G1_dasL1_008_092G1_concoct_16</strain>
    </source>
</reference>
<dbReference type="PROSITE" id="PS50977">
    <property type="entry name" value="HTH_TETR_2"/>
    <property type="match status" value="1"/>
</dbReference>
<dbReference type="GO" id="GO:0000976">
    <property type="term" value="F:transcription cis-regulatory region binding"/>
    <property type="evidence" value="ECO:0007669"/>
    <property type="project" value="TreeGrafter"/>
</dbReference>
<dbReference type="Pfam" id="PF00440">
    <property type="entry name" value="TetR_N"/>
    <property type="match status" value="1"/>
</dbReference>
<evidence type="ECO:0000313" key="6">
    <source>
        <dbReference type="EMBL" id="MBS6635555.1"/>
    </source>
</evidence>
<dbReference type="PRINTS" id="PR00455">
    <property type="entry name" value="HTHTETR"/>
</dbReference>
<keyword evidence="2 4" id="KW-0238">DNA-binding</keyword>
<dbReference type="PANTHER" id="PTHR30055:SF234">
    <property type="entry name" value="HTH-TYPE TRANSCRIPTIONAL REGULATOR BETI"/>
    <property type="match status" value="1"/>
</dbReference>
<organism evidence="6 7">
    <name type="scientific">Rothia mucilaginosa</name>
    <dbReference type="NCBI Taxonomy" id="43675"/>
    <lineage>
        <taxon>Bacteria</taxon>
        <taxon>Bacillati</taxon>
        <taxon>Actinomycetota</taxon>
        <taxon>Actinomycetes</taxon>
        <taxon>Micrococcales</taxon>
        <taxon>Micrococcaceae</taxon>
        <taxon>Rothia</taxon>
    </lineage>
</organism>
<dbReference type="InterPro" id="IPR009057">
    <property type="entry name" value="Homeodomain-like_sf"/>
</dbReference>
<protein>
    <submittedName>
        <fullName evidence="6">TetR/AcrR family transcriptional regulator</fullName>
    </submittedName>
</protein>
<evidence type="ECO:0000256" key="4">
    <source>
        <dbReference type="PROSITE-ProRule" id="PRU00335"/>
    </source>
</evidence>
<keyword evidence="1" id="KW-0805">Transcription regulation</keyword>